<dbReference type="OrthoDB" id="5584477at2759"/>
<feature type="domain" description="Fungal-type protein kinase" evidence="2">
    <location>
        <begin position="66"/>
        <end position="412"/>
    </location>
</feature>
<dbReference type="SUPFAM" id="SSF56112">
    <property type="entry name" value="Protein kinase-like (PK-like)"/>
    <property type="match status" value="1"/>
</dbReference>
<dbReference type="Pfam" id="PF17667">
    <property type="entry name" value="Pkinase_fungal"/>
    <property type="match status" value="1"/>
</dbReference>
<dbReference type="Gene3D" id="1.10.510.10">
    <property type="entry name" value="Transferase(Phosphotransferase) domain 1"/>
    <property type="match status" value="1"/>
</dbReference>
<dbReference type="InterPro" id="IPR011009">
    <property type="entry name" value="Kinase-like_dom_sf"/>
</dbReference>
<name>T5AH19_OPHSC</name>
<evidence type="ECO:0000259" key="2">
    <source>
        <dbReference type="Pfam" id="PF17667"/>
    </source>
</evidence>
<organism evidence="3 4">
    <name type="scientific">Ophiocordyceps sinensis (strain Co18 / CGMCC 3.14243)</name>
    <name type="common">Yarsagumba caterpillar fungus</name>
    <name type="synonym">Hirsutella sinensis</name>
    <dbReference type="NCBI Taxonomy" id="911162"/>
    <lineage>
        <taxon>Eukaryota</taxon>
        <taxon>Fungi</taxon>
        <taxon>Dikarya</taxon>
        <taxon>Ascomycota</taxon>
        <taxon>Pezizomycotina</taxon>
        <taxon>Sordariomycetes</taxon>
        <taxon>Hypocreomycetidae</taxon>
        <taxon>Hypocreales</taxon>
        <taxon>Ophiocordycipitaceae</taxon>
        <taxon>Ophiocordyceps</taxon>
    </lineage>
</organism>
<dbReference type="Proteomes" id="UP000019374">
    <property type="component" value="Unassembled WGS sequence"/>
</dbReference>
<evidence type="ECO:0000313" key="3">
    <source>
        <dbReference type="EMBL" id="EQL01696.1"/>
    </source>
</evidence>
<feature type="region of interest" description="Disordered" evidence="1">
    <location>
        <begin position="481"/>
        <end position="504"/>
    </location>
</feature>
<dbReference type="PANTHER" id="PTHR38248:SF2">
    <property type="entry name" value="FUNK1 11"/>
    <property type="match status" value="1"/>
</dbReference>
<evidence type="ECO:0000256" key="1">
    <source>
        <dbReference type="SAM" id="MobiDB-lite"/>
    </source>
</evidence>
<dbReference type="GO" id="GO:0016301">
    <property type="term" value="F:kinase activity"/>
    <property type="evidence" value="ECO:0007669"/>
    <property type="project" value="UniProtKB-KW"/>
</dbReference>
<proteinExistence type="predicted"/>
<dbReference type="EMBL" id="KE652440">
    <property type="protein sequence ID" value="EQL01696.1"/>
    <property type="molecule type" value="Genomic_DNA"/>
</dbReference>
<dbReference type="eggNOG" id="ENOG502R1AU">
    <property type="taxonomic scope" value="Eukaryota"/>
</dbReference>
<protein>
    <submittedName>
        <fullName evidence="3">Serine/threonine-protein kinase Sgk2</fullName>
    </submittedName>
</protein>
<gene>
    <name evidence="3" type="ORF">OCS_02591</name>
</gene>
<dbReference type="InterPro" id="IPR040976">
    <property type="entry name" value="Pkinase_fungal"/>
</dbReference>
<reference evidence="3 4" key="1">
    <citation type="journal article" date="2013" name="Chin. Sci. Bull.">
        <title>Genome survey uncovers the secrets of sex and lifestyle in caterpillar fungus.</title>
        <authorList>
            <person name="Hu X."/>
            <person name="Zhang Y."/>
            <person name="Xiao G."/>
            <person name="Zheng P."/>
            <person name="Xia Y."/>
            <person name="Zhang X."/>
            <person name="St Leger R.J."/>
            <person name="Liu X."/>
            <person name="Wang C."/>
        </authorList>
    </citation>
    <scope>NUCLEOTIDE SEQUENCE [LARGE SCALE GENOMIC DNA]</scope>
    <source>
        <strain evidence="4">Co18 / CGMCC 3.14243</strain>
        <tissue evidence="3">Fruit-body</tissue>
    </source>
</reference>
<dbReference type="PANTHER" id="PTHR38248">
    <property type="entry name" value="FUNK1 6"/>
    <property type="match status" value="1"/>
</dbReference>
<sequence>MLAEVDGRIHGGVRGFWDKYFHDRPCAPCGTILVALQAHFPSGPTVFRPHPPGPPQDLDLDLFLVTARQNTKYAWAHVQAVGHFQEHAGADHLGALTRLYRHARHVFAAQPTRLFLHGLLVRGSLVELWVFDRAGLYSCEPFDARHDLGRFISVGAGYLSMSDAELGFNTHVGTDGQDSYMLVGGRDGAEPCRLYLEREPMAFPRRVVSQAPVCYRAKRRGSPAWEFVLKLCWRPAGLRAEQDMLRLVEQRNVWGVVRLFHHQQLDFIAHLRQDLRLGAPHVHDAVQLQPDARLHCLVMSPLGRALDKFDHVVDCIRACRDAVRAHRSLYLHGGILHQDVSKDNIIIPETRGEGDACGVLIDLDSAMELAHGPQKPGELIGTKPFMAIDLLRGSPHTYRHDLESFLYVFLWIAICGGHKRLPPQSRLHRWQAGTFEDAARSKAEHMAEDEFRAMLCELSPAFRGLEGLAWDLRRIRGHRSRAGTMTSTPPLRLRPRTARPSSPAPAPVRWTVVMLGPPAATIAPMGPATPLVRGGAWPWACPVPISQSPFTHASQSRIDQAGAPLSAVVAVVFINCMTTGTALNYTPAHLVHLCHPGSHYVASSLLATVRGFGGSFDTSGP</sequence>
<keyword evidence="3" id="KW-0418">Kinase</keyword>
<evidence type="ECO:0000313" key="4">
    <source>
        <dbReference type="Proteomes" id="UP000019374"/>
    </source>
</evidence>
<dbReference type="AlphaFoldDB" id="T5AH19"/>
<keyword evidence="3" id="KW-0808">Transferase</keyword>
<dbReference type="HOGENOM" id="CLU_005513_3_2_1"/>
<accession>T5AH19</accession>